<dbReference type="InterPro" id="IPR023795">
    <property type="entry name" value="Serpin_CS"/>
</dbReference>
<dbReference type="InterPro" id="IPR023796">
    <property type="entry name" value="Serpin_dom"/>
</dbReference>
<dbReference type="GO" id="GO:0005615">
    <property type="term" value="C:extracellular space"/>
    <property type="evidence" value="ECO:0007669"/>
    <property type="project" value="InterPro"/>
</dbReference>
<accession>A0A915P7W5</accession>
<dbReference type="SUPFAM" id="SSF56574">
    <property type="entry name" value="Serpins"/>
    <property type="match status" value="2"/>
</dbReference>
<feature type="domain" description="Serpin" evidence="2">
    <location>
        <begin position="39"/>
        <end position="86"/>
    </location>
</feature>
<dbReference type="PANTHER" id="PTHR11461">
    <property type="entry name" value="SERINE PROTEASE INHIBITOR, SERPIN"/>
    <property type="match status" value="1"/>
</dbReference>
<dbReference type="PANTHER" id="PTHR11461:SF211">
    <property type="entry name" value="GH10112P-RELATED"/>
    <property type="match status" value="1"/>
</dbReference>
<evidence type="ECO:0000313" key="3">
    <source>
        <dbReference type="Proteomes" id="UP000887560"/>
    </source>
</evidence>
<evidence type="ECO:0000256" key="1">
    <source>
        <dbReference type="ARBA" id="ARBA00009500"/>
    </source>
</evidence>
<keyword evidence="3" id="KW-1185">Reference proteome</keyword>
<evidence type="ECO:0000259" key="2">
    <source>
        <dbReference type="Pfam" id="PF00079"/>
    </source>
</evidence>
<dbReference type="InterPro" id="IPR042185">
    <property type="entry name" value="Serpin_sf_2"/>
</dbReference>
<comment type="similarity">
    <text evidence="1">Belongs to the serpin family.</text>
</comment>
<protein>
    <submittedName>
        <fullName evidence="4">Serpin domain-containing protein</fullName>
    </submittedName>
</protein>
<sequence length="90" mass="9531">MLMNVNEEGTEAAAATAIVATFRSLPPPTPKFTAEHPFVNEEGTEAAAATGIVMTKKSSSTPKPKFIADQPFIMCINKGSELIFIGIFTG</sequence>
<dbReference type="GO" id="GO:0004867">
    <property type="term" value="F:serine-type endopeptidase inhibitor activity"/>
    <property type="evidence" value="ECO:0007669"/>
    <property type="project" value="InterPro"/>
</dbReference>
<dbReference type="WBParaSite" id="scf7180000424467.g13206">
    <property type="protein sequence ID" value="scf7180000424467.g13206"/>
    <property type="gene ID" value="scf7180000424467.g13206"/>
</dbReference>
<organism evidence="3 4">
    <name type="scientific">Meloidogyne floridensis</name>
    <dbReference type="NCBI Taxonomy" id="298350"/>
    <lineage>
        <taxon>Eukaryota</taxon>
        <taxon>Metazoa</taxon>
        <taxon>Ecdysozoa</taxon>
        <taxon>Nematoda</taxon>
        <taxon>Chromadorea</taxon>
        <taxon>Rhabditida</taxon>
        <taxon>Tylenchina</taxon>
        <taxon>Tylenchomorpha</taxon>
        <taxon>Tylenchoidea</taxon>
        <taxon>Meloidogynidae</taxon>
        <taxon>Meloidogyninae</taxon>
        <taxon>Meloidogyne</taxon>
    </lineage>
</organism>
<dbReference type="Proteomes" id="UP000887560">
    <property type="component" value="Unplaced"/>
</dbReference>
<dbReference type="AlphaFoldDB" id="A0A915P7W5"/>
<reference evidence="4" key="1">
    <citation type="submission" date="2022-11" db="UniProtKB">
        <authorList>
            <consortium name="WormBaseParasite"/>
        </authorList>
    </citation>
    <scope>IDENTIFICATION</scope>
</reference>
<dbReference type="Gene3D" id="2.30.39.10">
    <property type="entry name" value="Alpha-1-antitrypsin, domain 1"/>
    <property type="match status" value="2"/>
</dbReference>
<dbReference type="InterPro" id="IPR000215">
    <property type="entry name" value="Serpin_fam"/>
</dbReference>
<evidence type="ECO:0000313" key="4">
    <source>
        <dbReference type="WBParaSite" id="scf7180000424467.g13206"/>
    </source>
</evidence>
<dbReference type="PROSITE" id="PS00284">
    <property type="entry name" value="SERPIN"/>
    <property type="match status" value="1"/>
</dbReference>
<proteinExistence type="inferred from homology"/>
<name>A0A915P7W5_9BILA</name>
<dbReference type="InterPro" id="IPR036186">
    <property type="entry name" value="Serpin_sf"/>
</dbReference>
<dbReference type="Pfam" id="PF00079">
    <property type="entry name" value="Serpin"/>
    <property type="match status" value="1"/>
</dbReference>